<sequence>MGIKSNNLVLVTPFVMLFFGVLAMGVTAFNRTVESVQTWFVRVEHPAKPSFESYDKLLKEVVVKVGERRLVDYDAVKKSPNLGKALAQLAGQSSDKFEDEDDKLAYWINAYNLLALKCTADHYPAKTAKVVSLDLHRHRFVVGGKSLSAEEILRNHIYPDLVDTFSSSYDKDAIPFLLCRGTRGEPDLLDHAITGASLNADSLANRLAFITNKENVFVSPDGRKFMLSTWFQWHNRIFSTRHRNLHKYIYSLLPEGKPAIDQVFSLDEYDTRYNWAINSSK</sequence>
<evidence type="ECO:0000313" key="3">
    <source>
        <dbReference type="Proteomes" id="UP000664277"/>
    </source>
</evidence>
<dbReference type="InterPro" id="IPR006869">
    <property type="entry name" value="DUF547"/>
</dbReference>
<gene>
    <name evidence="2" type="ORF">J0M35_01390</name>
</gene>
<evidence type="ECO:0000259" key="1">
    <source>
        <dbReference type="Pfam" id="PF04784"/>
    </source>
</evidence>
<proteinExistence type="predicted"/>
<name>A0A8J7PBR3_9BACT</name>
<evidence type="ECO:0000313" key="2">
    <source>
        <dbReference type="EMBL" id="MBN8658988.1"/>
    </source>
</evidence>
<comment type="caution">
    <text evidence="2">The sequence shown here is derived from an EMBL/GenBank/DDBJ whole genome shotgun (WGS) entry which is preliminary data.</text>
</comment>
<dbReference type="EMBL" id="JAFLCK010000001">
    <property type="protein sequence ID" value="MBN8658988.1"/>
    <property type="molecule type" value="Genomic_DNA"/>
</dbReference>
<protein>
    <submittedName>
        <fullName evidence="2">DUF547 domain-containing protein</fullName>
    </submittedName>
</protein>
<feature type="domain" description="DUF547" evidence="1">
    <location>
        <begin position="100"/>
        <end position="201"/>
    </location>
</feature>
<dbReference type="Pfam" id="PF04784">
    <property type="entry name" value="DUF547"/>
    <property type="match status" value="1"/>
</dbReference>
<dbReference type="Proteomes" id="UP000664277">
    <property type="component" value="Unassembled WGS sequence"/>
</dbReference>
<reference evidence="2" key="1">
    <citation type="submission" date="2021-02" db="EMBL/GenBank/DDBJ databases">
        <title>Genome-Resolved Metagenomics of a Microbial Community Performing Photosynthetic Biological Nutrient Removal.</title>
        <authorList>
            <person name="Mcdaniel E.A."/>
        </authorList>
    </citation>
    <scope>NUCLEOTIDE SEQUENCE</scope>
    <source>
        <strain evidence="2">UWPOB_OBS1</strain>
    </source>
</reference>
<accession>A0A8J7PBR3</accession>
<organism evidence="2 3">
    <name type="scientific">Candidatus Obscuribacter phosphatis</name>
    <dbReference type="NCBI Taxonomy" id="1906157"/>
    <lineage>
        <taxon>Bacteria</taxon>
        <taxon>Bacillati</taxon>
        <taxon>Candidatus Melainabacteria</taxon>
        <taxon>Candidatus Obscuribacterales</taxon>
        <taxon>Candidatus Obscuribacteraceae</taxon>
        <taxon>Candidatus Obscuribacter</taxon>
    </lineage>
</organism>
<dbReference type="AlphaFoldDB" id="A0A8J7PBR3"/>